<comment type="subcellular location">
    <subcellularLocation>
        <location evidence="2 12">Cell inner membrane</location>
        <topology evidence="2 12">Single-pass membrane protein</topology>
    </subcellularLocation>
</comment>
<keyword evidence="10 12" id="KW-1133">Transmembrane helix</keyword>
<protein>
    <recommendedName>
        <fullName evidence="4 12">Heme exporter protein D</fullName>
    </recommendedName>
</protein>
<dbReference type="STRING" id="1231392.OCGS_2264"/>
<keyword evidence="6 12" id="KW-1003">Cell membrane</keyword>
<keyword evidence="8 12" id="KW-0812">Transmembrane</keyword>
<evidence type="ECO:0000256" key="6">
    <source>
        <dbReference type="ARBA" id="ARBA00022475"/>
    </source>
</evidence>
<comment type="similarity">
    <text evidence="3 12">Belongs to the CcmD/CycX/HelD family.</text>
</comment>
<organism evidence="13 14">
    <name type="scientific">Oceaniovalibus guishaninsula JLT2003</name>
    <dbReference type="NCBI Taxonomy" id="1231392"/>
    <lineage>
        <taxon>Bacteria</taxon>
        <taxon>Pseudomonadati</taxon>
        <taxon>Pseudomonadota</taxon>
        <taxon>Alphaproteobacteria</taxon>
        <taxon>Rhodobacterales</taxon>
        <taxon>Roseobacteraceae</taxon>
        <taxon>Oceaniovalibus</taxon>
    </lineage>
</organism>
<proteinExistence type="inferred from homology"/>
<evidence type="ECO:0000256" key="10">
    <source>
        <dbReference type="ARBA" id="ARBA00022989"/>
    </source>
</evidence>
<evidence type="ECO:0000256" key="12">
    <source>
        <dbReference type="RuleBase" id="RU363101"/>
    </source>
</evidence>
<gene>
    <name evidence="13" type="ORF">OCGS_2264</name>
</gene>
<dbReference type="GO" id="GO:0017004">
    <property type="term" value="P:cytochrome complex assembly"/>
    <property type="evidence" value="ECO:0007669"/>
    <property type="project" value="UniProtKB-KW"/>
</dbReference>
<dbReference type="NCBIfam" id="TIGR03141">
    <property type="entry name" value="cytochro_ccmD"/>
    <property type="match status" value="1"/>
</dbReference>
<evidence type="ECO:0000256" key="5">
    <source>
        <dbReference type="ARBA" id="ARBA00022448"/>
    </source>
</evidence>
<keyword evidence="11 12" id="KW-0472">Membrane</keyword>
<dbReference type="GO" id="GO:0015886">
    <property type="term" value="P:heme transport"/>
    <property type="evidence" value="ECO:0007669"/>
    <property type="project" value="InterPro"/>
</dbReference>
<evidence type="ECO:0000256" key="8">
    <source>
        <dbReference type="ARBA" id="ARBA00022692"/>
    </source>
</evidence>
<dbReference type="Proteomes" id="UP000006765">
    <property type="component" value="Unassembled WGS sequence"/>
</dbReference>
<comment type="caution">
    <text evidence="13">The sequence shown here is derived from an EMBL/GenBank/DDBJ whole genome shotgun (WGS) entry which is preliminary data.</text>
</comment>
<name>K2HA68_9RHOB</name>
<keyword evidence="14" id="KW-1185">Reference proteome</keyword>
<evidence type="ECO:0000256" key="9">
    <source>
        <dbReference type="ARBA" id="ARBA00022748"/>
    </source>
</evidence>
<dbReference type="AlphaFoldDB" id="K2HA68"/>
<keyword evidence="9 12" id="KW-0201">Cytochrome c-type biogenesis</keyword>
<evidence type="ECO:0000313" key="14">
    <source>
        <dbReference type="Proteomes" id="UP000006765"/>
    </source>
</evidence>
<evidence type="ECO:0000256" key="1">
    <source>
        <dbReference type="ARBA" id="ARBA00002442"/>
    </source>
</evidence>
<dbReference type="EMBL" id="AMGO01000052">
    <property type="protein sequence ID" value="EKE43532.1"/>
    <property type="molecule type" value="Genomic_DNA"/>
</dbReference>
<feature type="transmembrane region" description="Helical" evidence="12">
    <location>
        <begin position="12"/>
        <end position="32"/>
    </location>
</feature>
<evidence type="ECO:0000256" key="3">
    <source>
        <dbReference type="ARBA" id="ARBA00008741"/>
    </source>
</evidence>
<dbReference type="GO" id="GO:0005886">
    <property type="term" value="C:plasma membrane"/>
    <property type="evidence" value="ECO:0007669"/>
    <property type="project" value="UniProtKB-SubCell"/>
</dbReference>
<evidence type="ECO:0000256" key="7">
    <source>
        <dbReference type="ARBA" id="ARBA00022519"/>
    </source>
</evidence>
<evidence type="ECO:0000256" key="4">
    <source>
        <dbReference type="ARBA" id="ARBA00016461"/>
    </source>
</evidence>
<sequence>MMPDLGRYAVEVLSAYGMALGLLGALVGLTAFKGRQVRRRLADAEARRRG</sequence>
<dbReference type="InterPro" id="IPR007078">
    <property type="entry name" value="Haem_export_protD_CcmD"/>
</dbReference>
<comment type="function">
    <text evidence="1 12">Required for the export of heme to the periplasm for the biogenesis of c-type cytochromes.</text>
</comment>
<evidence type="ECO:0000256" key="11">
    <source>
        <dbReference type="ARBA" id="ARBA00023136"/>
    </source>
</evidence>
<reference evidence="13 14" key="1">
    <citation type="journal article" date="2012" name="J. Bacteriol.">
        <title>Draft Genome Sequence of Oceaniovalibus guishaninsula JLT2003T.</title>
        <authorList>
            <person name="Tang K."/>
            <person name="Liu K."/>
            <person name="Jiao N."/>
        </authorList>
    </citation>
    <scope>NUCLEOTIDE SEQUENCE [LARGE SCALE GENOMIC DNA]</scope>
    <source>
        <strain evidence="13 14">JLT2003</strain>
    </source>
</reference>
<keyword evidence="7 12" id="KW-0997">Cell inner membrane</keyword>
<accession>K2HA68</accession>
<evidence type="ECO:0000313" key="13">
    <source>
        <dbReference type="EMBL" id="EKE43532.1"/>
    </source>
</evidence>
<dbReference type="Pfam" id="PF04995">
    <property type="entry name" value="CcmD"/>
    <property type="match status" value="1"/>
</dbReference>
<keyword evidence="5 12" id="KW-0813">Transport</keyword>
<evidence type="ECO:0000256" key="2">
    <source>
        <dbReference type="ARBA" id="ARBA00004377"/>
    </source>
</evidence>